<accession>A0A1G1SAW2</accession>
<protein>
    <submittedName>
        <fullName evidence="1">Uncharacterized protein</fullName>
    </submittedName>
</protein>
<dbReference type="Proteomes" id="UP000305511">
    <property type="component" value="Unassembled WGS sequence"/>
</dbReference>
<sequence length="63" mass="8084">MKEKERPSYHTYEFLKKRKHDPKWREEYLQRKEEHTVAFMIKIFWFLVGLNVVIWTYGFYKHF</sequence>
<reference evidence="1 2" key="1">
    <citation type="submission" date="2019-02" db="EMBL/GenBank/DDBJ databases">
        <title>Bacteria dissemination in different level of health care in South Africa: the effectiveness of infections prevention and control.</title>
        <authorList>
            <person name="Shobo C."/>
            <person name="Amoako D.G."/>
            <person name="Allam M."/>
            <person name="Ismail A."/>
            <person name="Bester L.A."/>
            <person name="Essack S.Y."/>
        </authorList>
    </citation>
    <scope>NUCLEOTIDE SEQUENCE [LARGE SCALE GENOMIC DNA]</scope>
    <source>
        <strain evidence="1 2">2SIL2</strain>
    </source>
</reference>
<dbReference type="AlphaFoldDB" id="A0A1G1SAW2"/>
<dbReference type="RefSeq" id="WP_002367788.1">
    <property type="nucleotide sequence ID" value="NZ_AP025271.1"/>
</dbReference>
<comment type="caution">
    <text evidence="1">The sequence shown here is derived from an EMBL/GenBank/DDBJ whole genome shotgun (WGS) entry which is preliminary data.</text>
</comment>
<gene>
    <name evidence="1" type="ORF">EY666_14140</name>
</gene>
<dbReference type="EMBL" id="SIYF01000389">
    <property type="protein sequence ID" value="TKK75704.1"/>
    <property type="molecule type" value="Genomic_DNA"/>
</dbReference>
<evidence type="ECO:0000313" key="2">
    <source>
        <dbReference type="Proteomes" id="UP000305511"/>
    </source>
</evidence>
<proteinExistence type="predicted"/>
<name>A0A1G1SAW2_ENTFL</name>
<evidence type="ECO:0000313" key="1">
    <source>
        <dbReference type="EMBL" id="TKK75704.1"/>
    </source>
</evidence>
<organism evidence="1 2">
    <name type="scientific">Enterococcus faecalis</name>
    <name type="common">Streptococcus faecalis</name>
    <dbReference type="NCBI Taxonomy" id="1351"/>
    <lineage>
        <taxon>Bacteria</taxon>
        <taxon>Bacillati</taxon>
        <taxon>Bacillota</taxon>
        <taxon>Bacilli</taxon>
        <taxon>Lactobacillales</taxon>
        <taxon>Enterococcaceae</taxon>
        <taxon>Enterococcus</taxon>
    </lineage>
</organism>